<dbReference type="InterPro" id="IPR054722">
    <property type="entry name" value="PolX-like_BBD"/>
</dbReference>
<evidence type="ECO:0000259" key="1">
    <source>
        <dbReference type="Pfam" id="PF22936"/>
    </source>
</evidence>
<protein>
    <recommendedName>
        <fullName evidence="1">Retrovirus-related Pol polyprotein from transposon TNT 1-94-like beta-barrel domain-containing protein</fullName>
    </recommendedName>
</protein>
<sequence>FCDYCKRLGHTKDKCLKLHDYPQAPGQNQNFKYNKNKRVLANTHITSPDETCAKADEFGPKDESQNLNLSKEQNGQLLSILQHFHGNSGGESSKSTNHGAGAVNLAAGVMPFAGLITCTSSIDFGKLSRKCFGTWIDTWILDSGVSHHMTFNRSSLLDISVLPYPLLVTLPNGYRVRVTEIGSVSLAPQITLHRVMFIPSFKFNLISISSL</sequence>
<feature type="non-terminal residue" evidence="2">
    <location>
        <position position="211"/>
    </location>
</feature>
<evidence type="ECO:0000313" key="3">
    <source>
        <dbReference type="Proteomes" id="UP000187609"/>
    </source>
</evidence>
<dbReference type="OMA" id="TWIDTWI"/>
<dbReference type="Pfam" id="PF22936">
    <property type="entry name" value="Pol_BBD"/>
    <property type="match status" value="1"/>
</dbReference>
<keyword evidence="3" id="KW-1185">Reference proteome</keyword>
<name>A0A1J6IRP2_NICAT</name>
<comment type="caution">
    <text evidence="2">The sequence shown here is derived from an EMBL/GenBank/DDBJ whole genome shotgun (WGS) entry which is preliminary data.</text>
</comment>
<organism evidence="2 3">
    <name type="scientific">Nicotiana attenuata</name>
    <name type="common">Coyote tobacco</name>
    <dbReference type="NCBI Taxonomy" id="49451"/>
    <lineage>
        <taxon>Eukaryota</taxon>
        <taxon>Viridiplantae</taxon>
        <taxon>Streptophyta</taxon>
        <taxon>Embryophyta</taxon>
        <taxon>Tracheophyta</taxon>
        <taxon>Spermatophyta</taxon>
        <taxon>Magnoliopsida</taxon>
        <taxon>eudicotyledons</taxon>
        <taxon>Gunneridae</taxon>
        <taxon>Pentapetalae</taxon>
        <taxon>asterids</taxon>
        <taxon>lamiids</taxon>
        <taxon>Solanales</taxon>
        <taxon>Solanaceae</taxon>
        <taxon>Nicotianoideae</taxon>
        <taxon>Nicotianeae</taxon>
        <taxon>Nicotiana</taxon>
    </lineage>
</organism>
<dbReference type="PANTHER" id="PTHR34222">
    <property type="entry name" value="GAG_PRE-INTEGRS DOMAIN-CONTAINING PROTEIN"/>
    <property type="match status" value="1"/>
</dbReference>
<accession>A0A1J6IRP2</accession>
<dbReference type="AlphaFoldDB" id="A0A1J6IRP2"/>
<reference evidence="2" key="1">
    <citation type="submission" date="2016-11" db="EMBL/GenBank/DDBJ databases">
        <title>The genome of Nicotiana attenuata.</title>
        <authorList>
            <person name="Xu S."/>
            <person name="Brockmoeller T."/>
            <person name="Gaquerel E."/>
            <person name="Navarro A."/>
            <person name="Kuhl H."/>
            <person name="Gase K."/>
            <person name="Ling Z."/>
            <person name="Zhou W."/>
            <person name="Kreitzer C."/>
            <person name="Stanke M."/>
            <person name="Tang H."/>
            <person name="Lyons E."/>
            <person name="Pandey P."/>
            <person name="Pandey S.P."/>
            <person name="Timmermann B."/>
            <person name="Baldwin I.T."/>
        </authorList>
    </citation>
    <scope>NUCLEOTIDE SEQUENCE [LARGE SCALE GENOMIC DNA]</scope>
    <source>
        <strain evidence="2">UT</strain>
    </source>
</reference>
<feature type="non-terminal residue" evidence="2">
    <location>
        <position position="1"/>
    </location>
</feature>
<dbReference type="Gramene" id="OIT01491">
    <property type="protein sequence ID" value="OIT01491"/>
    <property type="gene ID" value="A4A49_59943"/>
</dbReference>
<dbReference type="PANTHER" id="PTHR34222:SF99">
    <property type="entry name" value="PROTEIN, PUTATIVE-RELATED"/>
    <property type="match status" value="1"/>
</dbReference>
<dbReference type="Proteomes" id="UP000187609">
    <property type="component" value="Unassembled WGS sequence"/>
</dbReference>
<evidence type="ECO:0000313" key="2">
    <source>
        <dbReference type="EMBL" id="OIT01491.1"/>
    </source>
</evidence>
<gene>
    <name evidence="2" type="ORF">A4A49_59943</name>
</gene>
<dbReference type="EMBL" id="MJEQ01037189">
    <property type="protein sequence ID" value="OIT01491.1"/>
    <property type="molecule type" value="Genomic_DNA"/>
</dbReference>
<feature type="domain" description="Retrovirus-related Pol polyprotein from transposon TNT 1-94-like beta-barrel" evidence="1">
    <location>
        <begin position="139"/>
        <end position="211"/>
    </location>
</feature>
<proteinExistence type="predicted"/>